<dbReference type="Gene3D" id="3.30.1870.10">
    <property type="entry name" value="EreA-like, domain 2"/>
    <property type="match status" value="1"/>
</dbReference>
<evidence type="ECO:0000313" key="2">
    <source>
        <dbReference type="Proteomes" id="UP000076715"/>
    </source>
</evidence>
<comment type="caution">
    <text evidence="1">The sequence shown here is derived from an EMBL/GenBank/DDBJ whole genome shotgun (WGS) entry which is preliminary data.</text>
</comment>
<dbReference type="AlphaFoldDB" id="A0A162Z505"/>
<organism evidence="1 2">
    <name type="scientific">Aquimarina aggregata</name>
    <dbReference type="NCBI Taxonomy" id="1642818"/>
    <lineage>
        <taxon>Bacteria</taxon>
        <taxon>Pseudomonadati</taxon>
        <taxon>Bacteroidota</taxon>
        <taxon>Flavobacteriia</taxon>
        <taxon>Flavobacteriales</taxon>
        <taxon>Flavobacteriaceae</taxon>
        <taxon>Aquimarina</taxon>
    </lineage>
</organism>
<dbReference type="InterPro" id="IPR007815">
    <property type="entry name" value="Emycin_Estase"/>
</dbReference>
<dbReference type="InterPro" id="IPR052036">
    <property type="entry name" value="Hydrolase/PRTase-associated"/>
</dbReference>
<proteinExistence type="predicted"/>
<dbReference type="EMBL" id="LQRT01000024">
    <property type="protein sequence ID" value="KZS39567.1"/>
    <property type="molecule type" value="Genomic_DNA"/>
</dbReference>
<evidence type="ECO:0000313" key="1">
    <source>
        <dbReference type="EMBL" id="KZS39567.1"/>
    </source>
</evidence>
<keyword evidence="2" id="KW-1185">Reference proteome</keyword>
<dbReference type="GO" id="GO:0046677">
    <property type="term" value="P:response to antibiotic"/>
    <property type="evidence" value="ECO:0007669"/>
    <property type="project" value="InterPro"/>
</dbReference>
<dbReference type="RefSeq" id="WP_066315140.1">
    <property type="nucleotide sequence ID" value="NZ_LQRT01000024.1"/>
</dbReference>
<gene>
    <name evidence="1" type="ORF">AWE51_07895</name>
</gene>
<sequence>MQRIKIKLVLLLTFLYFPFLQEVLGQEAPMSFEDNKETKLKGNETHLYELPLKKGELLQLQLLQKNVNIQIEVFHQKKNTIQRFNTAYGKNGKEIIELPIKKNGNYSFKISPYIPKSYTDSTRANFINNIDGSYKVIKFKTLSSVAYKKLLAFREIQKDSVISWIKDESRLLKSVKSETGFKDLSYLKPILKNIQIVGLGETSHGTKEIFQMKHRMLEFLVKEMGFNIFAIEASHIGCRPINDYVLHGKGTSRTALSAQEFWIWNTEEVIDMIEWMRKYNTSVSNDKKIKFVGIDTQIVALDLAYKNVSSFIKKTNFNELHNIQVDSVFQGLKTNRDRTDMSLQRQQLYTLLSYLVVNETRLVRNTSNQEYAKTIRDLKKIIQGVESNDRKFQKKVDFDIRDEYMAQTTLEVLHKEKLGSKMVLWAHNGHISKNSGAYINGYLKSLGSILKRDLGDKYYAVGFSTYQGSFQARNYSPKEKKYAGAVSFKISPAEVESLDWYFNQSKKDIFFLNFNPSPNSNAVQTFLNTKHKTNSAGANWTFEYSYSPTRRVEPGKSYDGMIFIKETSAATLTPGGKKELEKRLRENR</sequence>
<dbReference type="PANTHER" id="PTHR31299:SF0">
    <property type="entry name" value="ESTERASE, PUTATIVE (AFU_ORTHOLOGUE AFUA_1G05850)-RELATED"/>
    <property type="match status" value="1"/>
</dbReference>
<dbReference type="Pfam" id="PF05139">
    <property type="entry name" value="Erythro_esteras"/>
    <property type="match status" value="1"/>
</dbReference>
<dbReference type="Gene3D" id="1.20.1440.30">
    <property type="entry name" value="Biosynthetic Protein domain"/>
    <property type="match status" value="1"/>
</dbReference>
<name>A0A162Z505_9FLAO</name>
<evidence type="ECO:0008006" key="3">
    <source>
        <dbReference type="Google" id="ProtNLM"/>
    </source>
</evidence>
<dbReference type="SUPFAM" id="SSF159501">
    <property type="entry name" value="EreA/ChaN-like"/>
    <property type="match status" value="1"/>
</dbReference>
<dbReference type="OrthoDB" id="9810066at2"/>
<dbReference type="Proteomes" id="UP000076715">
    <property type="component" value="Unassembled WGS sequence"/>
</dbReference>
<dbReference type="STRING" id="1642818.AWE51_07895"/>
<dbReference type="CDD" id="cd14728">
    <property type="entry name" value="Ere-like"/>
    <property type="match status" value="1"/>
</dbReference>
<reference evidence="1 2" key="1">
    <citation type="submission" date="2016-01" db="EMBL/GenBank/DDBJ databases">
        <title>The draft genome sequence of Aquimarina sp. RZW4-3-2.</title>
        <authorList>
            <person name="Wang Y."/>
        </authorList>
    </citation>
    <scope>NUCLEOTIDE SEQUENCE [LARGE SCALE GENOMIC DNA]</scope>
    <source>
        <strain evidence="1 2">RZW4-3-2</strain>
    </source>
</reference>
<accession>A0A162Z505</accession>
<protein>
    <recommendedName>
        <fullName evidence="3">Erythromycin esterase</fullName>
    </recommendedName>
</protein>
<dbReference type="PANTHER" id="PTHR31299">
    <property type="entry name" value="ESTERASE, PUTATIVE (AFU_ORTHOLOGUE AFUA_1G05850)-RELATED"/>
    <property type="match status" value="1"/>
</dbReference>
<dbReference type="Gene3D" id="3.40.1660.10">
    <property type="entry name" value="EreA-like (biosynthetic domain)"/>
    <property type="match status" value="1"/>
</dbReference>